<evidence type="ECO:0000256" key="1">
    <source>
        <dbReference type="SAM" id="MobiDB-lite"/>
    </source>
</evidence>
<dbReference type="Pfam" id="PF22600">
    <property type="entry name" value="MTPAP-like_central"/>
    <property type="match status" value="1"/>
</dbReference>
<dbReference type="GO" id="GO:0005737">
    <property type="term" value="C:cytoplasm"/>
    <property type="evidence" value="ECO:0007669"/>
    <property type="project" value="UniProtKB-SubCell"/>
</dbReference>
<sequence>MAKEKAARDAQRATKEAVGEVARGVRQAAKAKEERIAKEQAEKACISRNRAVRAAEDAKRAVQAQIERVAREKAENDRLRAEQAAEEAKRAVRAQIERIARGKAEAERIAREKAEQATKAEAERQAKEIAELIAKTEADRLAREEATRLKKEEDARMAKQEAETRVANKKEQEAHLLILEEDIRQAGKRVEDALQTKKEVAQEYRQQLEIQTQAERFKADRMDEIAAMRRDEQAKAEAQARSDAWKLGRSYGEKYDQAAKARKTIEERIERLKADRYEEIAETHLAAKASGEGNTAQAVEGLEEQFKKDMEVTNKELELANKACEEASKAQRNLQAQMHADEQCETKRIKDQAEARKQQEEMDKVKLKQADNEAAALAKSRGEPIRLANRGAVFFDWQGLNFTLSLWKQSGHWGSMESTLNQWFLGLLCSKGAYDTRCAFLGRLQQIFYTEFPGQGLELKPFGSFITGLGNDWSDLDICIYSADFQPNAPHSNVVYLAEFLRNCMMENVIEIPDAKVPIVRFVDPITHISCDMNIQHTLGIHNSSLIQTYLSIDPRLREFLIVLKYFAKCHGILDASLGYLNSYAYNLMGIVFFQEQREAILPRLQSKEARPRSYNTLGKSRKRMPDFGSCLDNGSIANQQVSEAGIIYDCSFDTRIDAYKSYGFLNKKTVAQLLFEFFEFFSRRFDYRTMEVSAINGRIQERLSLQNGKKQQIETAISDFAAQNRGISPTCVFDSKRKLWLSAAEQAYFKDLEEHGGMPSGMVPIPGVASASLTLNPVKPVAPPRGGHYDRFGNEAFLCVADPFIVSRNVAGACRGDRLAKVWRCFDHAYKCLGQGNITEAFQPLDLGGH</sequence>
<feature type="region of interest" description="Disordered" evidence="1">
    <location>
        <begin position="342"/>
        <end position="364"/>
    </location>
</feature>
<dbReference type="Gene3D" id="3.30.460.10">
    <property type="entry name" value="Beta Polymerase, domain 2"/>
    <property type="match status" value="1"/>
</dbReference>
<evidence type="ECO:0000313" key="3">
    <source>
        <dbReference type="EMBL" id="KAF9955673.1"/>
    </source>
</evidence>
<dbReference type="GO" id="GO:0031123">
    <property type="term" value="P:RNA 3'-end processing"/>
    <property type="evidence" value="ECO:0007669"/>
    <property type="project" value="TreeGrafter"/>
</dbReference>
<proteinExistence type="predicted"/>
<dbReference type="EMBL" id="JAAAHW010006741">
    <property type="protein sequence ID" value="KAF9955673.1"/>
    <property type="molecule type" value="Genomic_DNA"/>
</dbReference>
<dbReference type="CDD" id="cd05402">
    <property type="entry name" value="NT_PAP_TUTase"/>
    <property type="match status" value="1"/>
</dbReference>
<organism evidence="3 4">
    <name type="scientific">Modicella reniformis</name>
    <dbReference type="NCBI Taxonomy" id="1440133"/>
    <lineage>
        <taxon>Eukaryota</taxon>
        <taxon>Fungi</taxon>
        <taxon>Fungi incertae sedis</taxon>
        <taxon>Mucoromycota</taxon>
        <taxon>Mortierellomycotina</taxon>
        <taxon>Mortierellomycetes</taxon>
        <taxon>Mortierellales</taxon>
        <taxon>Mortierellaceae</taxon>
        <taxon>Modicella</taxon>
    </lineage>
</organism>
<evidence type="ECO:0000313" key="4">
    <source>
        <dbReference type="Proteomes" id="UP000749646"/>
    </source>
</evidence>
<dbReference type="InterPro" id="IPR054708">
    <property type="entry name" value="MTPAP-like_central"/>
</dbReference>
<dbReference type="GO" id="GO:0010605">
    <property type="term" value="P:negative regulation of macromolecule metabolic process"/>
    <property type="evidence" value="ECO:0007669"/>
    <property type="project" value="UniProtKB-ARBA"/>
</dbReference>
<dbReference type="SUPFAM" id="SSF81631">
    <property type="entry name" value="PAP/OAS1 substrate-binding domain"/>
    <property type="match status" value="1"/>
</dbReference>
<name>A0A9P6IZV8_9FUNG</name>
<comment type="caution">
    <text evidence="3">The sequence shown here is derived from an EMBL/GenBank/DDBJ whole genome shotgun (WGS) entry which is preliminary data.</text>
</comment>
<feature type="compositionally biased region" description="Basic and acidic residues" evidence="1">
    <location>
        <begin position="1"/>
        <end position="18"/>
    </location>
</feature>
<dbReference type="PANTHER" id="PTHR12271">
    <property type="entry name" value="POLY A POLYMERASE CID PAP -RELATED"/>
    <property type="match status" value="1"/>
</dbReference>
<dbReference type="GO" id="GO:0046872">
    <property type="term" value="F:metal ion binding"/>
    <property type="evidence" value="ECO:0007669"/>
    <property type="project" value="UniProtKB-KW"/>
</dbReference>
<dbReference type="GO" id="GO:1990817">
    <property type="term" value="F:poly(A) RNA polymerase activity"/>
    <property type="evidence" value="ECO:0007669"/>
    <property type="project" value="UniProtKB-EC"/>
</dbReference>
<feature type="region of interest" description="Disordered" evidence="1">
    <location>
        <begin position="1"/>
        <end position="35"/>
    </location>
</feature>
<dbReference type="Proteomes" id="UP000749646">
    <property type="component" value="Unassembled WGS sequence"/>
</dbReference>
<keyword evidence="4" id="KW-1185">Reference proteome</keyword>
<gene>
    <name evidence="3" type="ORF">BGZ65_003245</name>
</gene>
<feature type="region of interest" description="Disordered" evidence="1">
    <location>
        <begin position="146"/>
        <end position="169"/>
    </location>
</feature>
<dbReference type="InterPro" id="IPR043519">
    <property type="entry name" value="NT_sf"/>
</dbReference>
<dbReference type="Gene3D" id="1.10.1410.10">
    <property type="match status" value="1"/>
</dbReference>
<dbReference type="AlphaFoldDB" id="A0A9P6IZV8"/>
<protein>
    <recommendedName>
        <fullName evidence="2">Poly(A) RNA polymerase mitochondrial-like central palm domain-containing protein</fullName>
    </recommendedName>
</protein>
<feature type="domain" description="Poly(A) RNA polymerase mitochondrial-like central palm" evidence="2">
    <location>
        <begin position="419"/>
        <end position="551"/>
    </location>
</feature>
<accession>A0A9P6IZV8</accession>
<reference evidence="3" key="1">
    <citation type="journal article" date="2020" name="Fungal Divers.">
        <title>Resolving the Mortierellaceae phylogeny through synthesis of multi-gene phylogenetics and phylogenomics.</title>
        <authorList>
            <person name="Vandepol N."/>
            <person name="Liber J."/>
            <person name="Desiro A."/>
            <person name="Na H."/>
            <person name="Kennedy M."/>
            <person name="Barry K."/>
            <person name="Grigoriev I.V."/>
            <person name="Miller A.N."/>
            <person name="O'Donnell K."/>
            <person name="Stajich J.E."/>
            <person name="Bonito G."/>
        </authorList>
    </citation>
    <scope>NUCLEOTIDE SEQUENCE</scope>
    <source>
        <strain evidence="3">MES-2147</strain>
    </source>
</reference>
<dbReference type="PANTHER" id="PTHR12271:SF40">
    <property type="entry name" value="POLY(A) RNA POLYMERASE GLD2"/>
    <property type="match status" value="1"/>
</dbReference>
<evidence type="ECO:0000259" key="2">
    <source>
        <dbReference type="Pfam" id="PF22600"/>
    </source>
</evidence>
<dbReference type="OrthoDB" id="2274644at2759"/>
<dbReference type="SUPFAM" id="SSF81301">
    <property type="entry name" value="Nucleotidyltransferase"/>
    <property type="match status" value="1"/>
</dbReference>